<dbReference type="Gene3D" id="2.60.40.10">
    <property type="entry name" value="Immunoglobulins"/>
    <property type="match status" value="2"/>
</dbReference>
<dbReference type="PROSITE" id="PS00719">
    <property type="entry name" value="GLYCOSYL_HYDROL_F2_1"/>
    <property type="match status" value="1"/>
</dbReference>
<keyword evidence="13" id="KW-1185">Reference proteome</keyword>
<dbReference type="InterPro" id="IPR023230">
    <property type="entry name" value="Glyco_hydro_2_CS"/>
</dbReference>
<dbReference type="SUPFAM" id="SSF74650">
    <property type="entry name" value="Galactose mutarotase-like"/>
    <property type="match status" value="1"/>
</dbReference>
<keyword evidence="8 10" id="KW-0326">Glycosidase</keyword>
<dbReference type="InterPro" id="IPR014718">
    <property type="entry name" value="GH-type_carb-bd"/>
</dbReference>
<dbReference type="InterPro" id="IPR006101">
    <property type="entry name" value="Glyco_hydro_2"/>
</dbReference>
<dbReference type="InterPro" id="IPR011013">
    <property type="entry name" value="Gal_mutarotase_sf_dom"/>
</dbReference>
<dbReference type="InterPro" id="IPR006103">
    <property type="entry name" value="Glyco_hydro_2_cat"/>
</dbReference>
<dbReference type="Pfam" id="PF02836">
    <property type="entry name" value="Glyco_hydro_2_C"/>
    <property type="match status" value="1"/>
</dbReference>
<evidence type="ECO:0000256" key="7">
    <source>
        <dbReference type="ARBA" id="ARBA00022837"/>
    </source>
</evidence>
<evidence type="ECO:0000256" key="8">
    <source>
        <dbReference type="ARBA" id="ARBA00023295"/>
    </source>
</evidence>
<dbReference type="SMART" id="SM01038">
    <property type="entry name" value="Bgal_small_N"/>
    <property type="match status" value="1"/>
</dbReference>
<evidence type="ECO:0000256" key="9">
    <source>
        <dbReference type="ARBA" id="ARBA00032230"/>
    </source>
</evidence>
<dbReference type="InterPro" id="IPR032312">
    <property type="entry name" value="LacZ_4"/>
</dbReference>
<comment type="subunit">
    <text evidence="4">Monomer.</text>
</comment>
<evidence type="ECO:0000256" key="5">
    <source>
        <dbReference type="ARBA" id="ARBA00012756"/>
    </source>
</evidence>
<dbReference type="SUPFAM" id="SSF49303">
    <property type="entry name" value="beta-Galactosidase/glucuronidase domain"/>
    <property type="match status" value="2"/>
</dbReference>
<dbReference type="InterPro" id="IPR006104">
    <property type="entry name" value="Glyco_hydro_2_N"/>
</dbReference>
<proteinExistence type="inferred from homology"/>
<sequence>MNKKNLKLSHLLTSALIALIALITGCENIPDERPIYRASIWENPEWENPEIFQINREAPRATFYNFSSKENALELSDWKQSDVYKSLNGTWHFYYSDSVQVRPEDFYKQDFSIKGWDTIMVPSNWEMQGFGLPIYTNIVYPFPKNPPFISHNINNVGSYKRNFTIPAYWKNKDVYLHFAGVSGAMYVYVNGNKVGYSEGSKTPAEFNISKYVKLGENHIAVQVLRWSDASYIEDQDFWRLSGIERDVYLRADNPIAINDFRVGSDLINNYKDGVFSLDIELKNTKNSIENRTLKVELLDAKNNIVFSDAKSVEIAPNTTSIKFEDIIHNVKSWTAETPNLYTAILTLSNSEDKVTQVTSVNVGFRNIKIENNQFLVNGKPVLIKGVNLHDHDETTGHVINEELTVKDLRLMKQNNVNAIRCSHYPKNPFFYALCDKYGFYVIDEANIETHGMGTTNQGLDKKPELKKVHPAYRLDWKAAHLDRTVRMFERDKNHPSIVTWSLGNEAGNGDNFFATYKWLKANDSTRPTQYEGATKYENTDIQAPMYDRIPQLIKYAENNPKRPLILCEYSHAMGNSLGNFKDYWDVIRKYDVLQGGFIWDWVDQGLEAETEDGQKYWGYGGDFGAAHLQHDANFCLNGIVNPDRTPHPGLEELKKVYQNIQFSDVNFKTGQVKVTNEYFFTNLNNFNINWELFEEGEQIESGTIGVIDVAPQSSKVIRFNLPVLDLSKKEYTLNFLASTHVELPLLSKGFPIAKAQFITGTYLPKFMENVSDKLLLSFKEYQITFKSKTATVSFDRTSGKLSTLDYGEGNIMLQGVTPNFWRATTDNDYGFNMPKHLDVWKEATEKQTLVSMQVKDNKRVLDIDSKTQIVNFESCSVNLELVYKLPNDIAKVKMNYKIDASGQLTITNTLADVKTDLPIIPRFGTNFIVNKAFDSVNWYGRGPLENYQDRKTSQFVGKYKASVSDLYYPYIRPQENGYRADVRWVTFTNAKGQGIKIIGPKFLSFSAHHQYNSDFDAGKTKQQRHTIDIVERDFTNINIDNEQMGVGGDTSWWTRPLEQYQIKAKPQSYSYSILPLR</sequence>
<evidence type="ECO:0000313" key="12">
    <source>
        <dbReference type="EMBL" id="GAA4973912.1"/>
    </source>
</evidence>
<dbReference type="Gene3D" id="2.70.98.10">
    <property type="match status" value="1"/>
</dbReference>
<feature type="domain" description="Beta galactosidase small chain/" evidence="11">
    <location>
        <begin position="784"/>
        <end position="1074"/>
    </location>
</feature>
<keyword evidence="6 10" id="KW-0378">Hydrolase</keyword>
<dbReference type="SUPFAM" id="SSF51445">
    <property type="entry name" value="(Trans)glycosidases"/>
    <property type="match status" value="1"/>
</dbReference>
<dbReference type="InterPro" id="IPR008979">
    <property type="entry name" value="Galactose-bd-like_sf"/>
</dbReference>
<dbReference type="InterPro" id="IPR050347">
    <property type="entry name" value="Bact_Beta-galactosidase"/>
</dbReference>
<evidence type="ECO:0000256" key="3">
    <source>
        <dbReference type="ARBA" id="ARBA00007401"/>
    </source>
</evidence>
<comment type="similarity">
    <text evidence="3 10">Belongs to the glycosyl hydrolase 2 family.</text>
</comment>
<evidence type="ECO:0000256" key="10">
    <source>
        <dbReference type="RuleBase" id="RU361154"/>
    </source>
</evidence>
<keyword evidence="7" id="KW-0106">Calcium</keyword>
<dbReference type="EC" id="3.2.1.23" evidence="5 10"/>
<dbReference type="Pfam" id="PF02929">
    <property type="entry name" value="Bgal_small_N"/>
    <property type="match status" value="1"/>
</dbReference>
<accession>A0ABP9HLQ5</accession>
<dbReference type="PROSITE" id="PS51257">
    <property type="entry name" value="PROKAR_LIPOPROTEIN"/>
    <property type="match status" value="1"/>
</dbReference>
<dbReference type="Pfam" id="PF00703">
    <property type="entry name" value="Glyco_hydro_2"/>
    <property type="match status" value="1"/>
</dbReference>
<reference evidence="13" key="1">
    <citation type="journal article" date="2019" name="Int. J. Syst. Evol. Microbiol.">
        <title>The Global Catalogue of Microorganisms (GCM) 10K type strain sequencing project: providing services to taxonomists for standard genome sequencing and annotation.</title>
        <authorList>
            <consortium name="The Broad Institute Genomics Platform"/>
            <consortium name="The Broad Institute Genome Sequencing Center for Infectious Disease"/>
            <person name="Wu L."/>
            <person name="Ma J."/>
        </authorList>
    </citation>
    <scope>NUCLEOTIDE SEQUENCE [LARGE SCALE GENOMIC DNA]</scope>
    <source>
        <strain evidence="13">JCM 18287</strain>
    </source>
</reference>
<evidence type="ECO:0000256" key="4">
    <source>
        <dbReference type="ARBA" id="ARBA00011245"/>
    </source>
</evidence>
<dbReference type="RefSeq" id="WP_345169386.1">
    <property type="nucleotide sequence ID" value="NZ_BAABJK010000009.1"/>
</dbReference>
<dbReference type="Pfam" id="PF16353">
    <property type="entry name" value="LacZ_4"/>
    <property type="match status" value="1"/>
</dbReference>
<organism evidence="12 13">
    <name type="scientific">Algibacter aquimarinus</name>
    <dbReference type="NCBI Taxonomy" id="1136748"/>
    <lineage>
        <taxon>Bacteria</taxon>
        <taxon>Pseudomonadati</taxon>
        <taxon>Bacteroidota</taxon>
        <taxon>Flavobacteriia</taxon>
        <taxon>Flavobacteriales</taxon>
        <taxon>Flavobacteriaceae</taxon>
        <taxon>Algibacter</taxon>
    </lineage>
</organism>
<dbReference type="InterPro" id="IPR006102">
    <property type="entry name" value="Ig-like_GH2"/>
</dbReference>
<dbReference type="Gene3D" id="2.60.120.260">
    <property type="entry name" value="Galactose-binding domain-like"/>
    <property type="match status" value="1"/>
</dbReference>
<comment type="cofactor">
    <cofactor evidence="2">
        <name>Ca(2+)</name>
        <dbReference type="ChEBI" id="CHEBI:29108"/>
    </cofactor>
</comment>
<dbReference type="SUPFAM" id="SSF49785">
    <property type="entry name" value="Galactose-binding domain-like"/>
    <property type="match status" value="1"/>
</dbReference>
<comment type="catalytic activity">
    <reaction evidence="1 10">
        <text>Hydrolysis of terminal non-reducing beta-D-galactose residues in beta-D-galactosides.</text>
        <dbReference type="EC" id="3.2.1.23"/>
    </reaction>
</comment>
<dbReference type="PRINTS" id="PR00132">
    <property type="entry name" value="GLHYDRLASE2"/>
</dbReference>
<dbReference type="Proteomes" id="UP001501692">
    <property type="component" value="Unassembled WGS sequence"/>
</dbReference>
<name>A0ABP9HLQ5_9FLAO</name>
<dbReference type="EMBL" id="BAABJK010000009">
    <property type="protein sequence ID" value="GAA4973912.1"/>
    <property type="molecule type" value="Genomic_DNA"/>
</dbReference>
<dbReference type="InterPro" id="IPR004199">
    <property type="entry name" value="B-gal_small/dom_5"/>
</dbReference>
<dbReference type="PANTHER" id="PTHR46323:SF2">
    <property type="entry name" value="BETA-GALACTOSIDASE"/>
    <property type="match status" value="1"/>
</dbReference>
<evidence type="ECO:0000313" key="13">
    <source>
        <dbReference type="Proteomes" id="UP001501692"/>
    </source>
</evidence>
<dbReference type="Pfam" id="PF02837">
    <property type="entry name" value="Glyco_hydro_2_N"/>
    <property type="match status" value="1"/>
</dbReference>
<comment type="caution">
    <text evidence="12">The sequence shown here is derived from an EMBL/GenBank/DDBJ whole genome shotgun (WGS) entry which is preliminary data.</text>
</comment>
<dbReference type="Gene3D" id="3.20.20.80">
    <property type="entry name" value="Glycosidases"/>
    <property type="match status" value="1"/>
</dbReference>
<evidence type="ECO:0000256" key="6">
    <source>
        <dbReference type="ARBA" id="ARBA00022801"/>
    </source>
</evidence>
<dbReference type="PANTHER" id="PTHR46323">
    <property type="entry name" value="BETA-GALACTOSIDASE"/>
    <property type="match status" value="1"/>
</dbReference>
<evidence type="ECO:0000256" key="2">
    <source>
        <dbReference type="ARBA" id="ARBA00001913"/>
    </source>
</evidence>
<protein>
    <recommendedName>
        <fullName evidence="5 10">Beta-galactosidase</fullName>
        <ecNumber evidence="5 10">3.2.1.23</ecNumber>
    </recommendedName>
    <alternativeName>
        <fullName evidence="9 10">Lactase</fullName>
    </alternativeName>
</protein>
<evidence type="ECO:0000259" key="11">
    <source>
        <dbReference type="SMART" id="SM01038"/>
    </source>
</evidence>
<dbReference type="InterPro" id="IPR013783">
    <property type="entry name" value="Ig-like_fold"/>
</dbReference>
<gene>
    <name evidence="12" type="primary">lacZ</name>
    <name evidence="12" type="ORF">GCM10023315_25480</name>
</gene>
<dbReference type="InterPro" id="IPR017853">
    <property type="entry name" value="GH"/>
</dbReference>
<dbReference type="InterPro" id="IPR036156">
    <property type="entry name" value="Beta-gal/glucu_dom_sf"/>
</dbReference>
<evidence type="ECO:0000256" key="1">
    <source>
        <dbReference type="ARBA" id="ARBA00001412"/>
    </source>
</evidence>